<evidence type="ECO:0000313" key="2">
    <source>
        <dbReference type="EMBL" id="KAK4214212.1"/>
    </source>
</evidence>
<feature type="compositionally biased region" description="Polar residues" evidence="1">
    <location>
        <begin position="952"/>
        <end position="962"/>
    </location>
</feature>
<evidence type="ECO:0000313" key="3">
    <source>
        <dbReference type="Proteomes" id="UP001301769"/>
    </source>
</evidence>
<feature type="compositionally biased region" description="Acidic residues" evidence="1">
    <location>
        <begin position="977"/>
        <end position="995"/>
    </location>
</feature>
<feature type="compositionally biased region" description="Basic and acidic residues" evidence="1">
    <location>
        <begin position="1269"/>
        <end position="1280"/>
    </location>
</feature>
<organism evidence="2 3">
    <name type="scientific">Rhypophila decipiens</name>
    <dbReference type="NCBI Taxonomy" id="261697"/>
    <lineage>
        <taxon>Eukaryota</taxon>
        <taxon>Fungi</taxon>
        <taxon>Dikarya</taxon>
        <taxon>Ascomycota</taxon>
        <taxon>Pezizomycotina</taxon>
        <taxon>Sordariomycetes</taxon>
        <taxon>Sordariomycetidae</taxon>
        <taxon>Sordariales</taxon>
        <taxon>Naviculisporaceae</taxon>
        <taxon>Rhypophila</taxon>
    </lineage>
</organism>
<reference evidence="2" key="2">
    <citation type="submission" date="2023-05" db="EMBL/GenBank/DDBJ databases">
        <authorList>
            <consortium name="Lawrence Berkeley National Laboratory"/>
            <person name="Steindorff A."/>
            <person name="Hensen N."/>
            <person name="Bonometti L."/>
            <person name="Westerberg I."/>
            <person name="Brannstrom I.O."/>
            <person name="Guillou S."/>
            <person name="Cros-Aarteil S."/>
            <person name="Calhoun S."/>
            <person name="Haridas S."/>
            <person name="Kuo A."/>
            <person name="Mondo S."/>
            <person name="Pangilinan J."/>
            <person name="Riley R."/>
            <person name="Labutti K."/>
            <person name="Andreopoulos B."/>
            <person name="Lipzen A."/>
            <person name="Chen C."/>
            <person name="Yanf M."/>
            <person name="Daum C."/>
            <person name="Ng V."/>
            <person name="Clum A."/>
            <person name="Ohm R."/>
            <person name="Martin F."/>
            <person name="Silar P."/>
            <person name="Natvig D."/>
            <person name="Lalanne C."/>
            <person name="Gautier V."/>
            <person name="Ament-Velasquez S.L."/>
            <person name="Kruys A."/>
            <person name="Hutchinson M.I."/>
            <person name="Powell A.J."/>
            <person name="Barry K."/>
            <person name="Miller A.N."/>
            <person name="Grigoriev I.V."/>
            <person name="Debuchy R."/>
            <person name="Gladieux P."/>
            <person name="Thoren M.H."/>
            <person name="Johannesson H."/>
        </authorList>
    </citation>
    <scope>NUCLEOTIDE SEQUENCE</scope>
    <source>
        <strain evidence="2">PSN293</strain>
    </source>
</reference>
<dbReference type="EMBL" id="MU858097">
    <property type="protein sequence ID" value="KAK4214212.1"/>
    <property type="molecule type" value="Genomic_DNA"/>
</dbReference>
<feature type="compositionally biased region" description="Low complexity" evidence="1">
    <location>
        <begin position="767"/>
        <end position="784"/>
    </location>
</feature>
<feature type="region of interest" description="Disordered" evidence="1">
    <location>
        <begin position="945"/>
        <end position="999"/>
    </location>
</feature>
<feature type="region of interest" description="Disordered" evidence="1">
    <location>
        <begin position="1179"/>
        <end position="1202"/>
    </location>
</feature>
<dbReference type="Proteomes" id="UP001301769">
    <property type="component" value="Unassembled WGS sequence"/>
</dbReference>
<feature type="region of interest" description="Disordered" evidence="1">
    <location>
        <begin position="870"/>
        <end position="913"/>
    </location>
</feature>
<comment type="caution">
    <text evidence="2">The sequence shown here is derived from an EMBL/GenBank/DDBJ whole genome shotgun (WGS) entry which is preliminary data.</text>
</comment>
<protein>
    <submittedName>
        <fullName evidence="2">Uncharacterized protein</fullName>
    </submittedName>
</protein>
<feature type="region of interest" description="Disordered" evidence="1">
    <location>
        <begin position="1236"/>
        <end position="1289"/>
    </location>
</feature>
<gene>
    <name evidence="2" type="ORF">QBC37DRAFT_284412</name>
</gene>
<feature type="compositionally biased region" description="Polar residues" evidence="1">
    <location>
        <begin position="196"/>
        <end position="207"/>
    </location>
</feature>
<feature type="compositionally biased region" description="Low complexity" evidence="1">
    <location>
        <begin position="172"/>
        <end position="189"/>
    </location>
</feature>
<feature type="region of interest" description="Disordered" evidence="1">
    <location>
        <begin position="279"/>
        <end position="331"/>
    </location>
</feature>
<keyword evidence="3" id="KW-1185">Reference proteome</keyword>
<sequence>MTARYEPIGHVDAMMNDDYTRDESISPSPSPFHADSASPLSNTTSATMASPSSSAYLTLADQTFTPLSMDASDYYCSDQDDGRNNFGSLESRAIEVGRNHKVLRPTKSTKELREKFEAGIVGATALVTPDGVPIVSAMIQSFEALQPAITGPVGYDIISTINKNKNLGLVSPPSTLSRTPSPSLPSPSSVAHEGPQTFSRANPCTGQDDSKQEKSALQPVSQEHSTPQNTTQDSHSHRDALNTVAVDAKTHTLPALSIPGPPPSSAVTDFAVSSVSAGTTIVRPTAERPSTARSHPASSEPASPTNPLFRSPSTASVALSHPTPDSAKRSRSGAFLGNIAALEATAERLSTASSIDLAIREELDGLKRSDSRRSSILQANCARSVSGSDSASVLGQPQSSVASRHNSILGTNTVARLGGYSPGGFIMSPHSSITGAPLQRLRSNSKASSFNVPSPIAGRVSIDNGGGEENLFMARHGPGKGSVRSVASLGLIAELDLPSGLTKEAFDEADRAAAIGDEAEDDDTIRASAHQQIDPEFADILEDASSPQSEMTVPALDNSLMDLPSPRLQIHQPNDYPQYGETLSVQDYDRPTTSGSNMTFEAQRAFGDFDGVHCDPEFGEFPPPQAQQFQEPALPSPRRLDQPPPRPKSYFDPSTGQQMLYYPAPVPAMLNLPPKLSKKPKGAAVARNIRRSEILSAMPQATPQQPVRESRVWLPDPMQGLNDSRDNEPFMPGLLGDNLRSASFRADPAPQLPDSGTSTIHAPLPSPQHQQVPPELQPQPTQQQREIRRPQKLSGADRRQTRATMLGDLPPQLRASAFFDLPPVLPKVEVKGGSAMDTLDSILDASAHAPVSAFTDHAFAGKLGSEVYGAEKKKKKKKAKAAAADGQDSAENRKTIIPKTSTGDLVDEPRKPNKLRKRASQLSLLGMNPDHNDDADARTTVALVSGEEGARRTSNLGDTSSNHNDDEPFSPNQLAPDSDEETSEEEETSSEEEDVYQGPPTTLLAELQLRKQQNAMRTKPKFTTNGLHTTLLELDTVAEVERKARKGKRINLAWENPGANPDHLDDLDDDEVPLGMLYVAKAAGNTPSTMDISAVMNEVNRPLGLMERRELEDNEPLSQRRSRLQGRDGGLAPMSLAMMQRRMTALTLGPGGPAGGAAGLRSMSRLNLGSNLNLPFQGGNSVMGGSRPGSAAGDAEDAEFEGETLAQRKARLAAENPLPRARPVSGMFSSELLTQFGGEEETKDEAKDKKNTDQVPEEEETLGQRRKRLQAEREAREREMNAGGGGMLGVGSMNPNRNTMLSVAPSASGLEVPVNRLSHRLSTSDLLNAHSFDPTPQGMLDPRTQERLRRDIEAERVARENEAKMAAMRAQMPTNLETVSHGARTGGYMGGRFNDGTGGIPGQHQQQRLPSMAGAGYPLPDQQYPRANTMATYSGMGYPAPVGNVNPVYGAAPYGSAMQLPMQTQAQYPIMGGGIVPGGMQQGQPVDMVERWRQSIMP</sequence>
<accession>A0AAN6YDS8</accession>
<name>A0AAN6YDS8_9PEZI</name>
<feature type="region of interest" description="Disordered" evidence="1">
    <location>
        <begin position="614"/>
        <end position="653"/>
    </location>
</feature>
<feature type="region of interest" description="Disordered" evidence="1">
    <location>
        <begin position="172"/>
        <end position="237"/>
    </location>
</feature>
<feature type="compositionally biased region" description="Polar residues" evidence="1">
    <location>
        <begin position="291"/>
        <end position="317"/>
    </location>
</feature>
<feature type="compositionally biased region" description="Polar residues" evidence="1">
    <location>
        <begin position="218"/>
        <end position="233"/>
    </location>
</feature>
<feature type="region of interest" description="Disordered" evidence="1">
    <location>
        <begin position="19"/>
        <end position="47"/>
    </location>
</feature>
<proteinExistence type="predicted"/>
<feature type="region of interest" description="Disordered" evidence="1">
    <location>
        <begin position="1107"/>
        <end position="1131"/>
    </location>
</feature>
<feature type="compositionally biased region" description="Basic and acidic residues" evidence="1">
    <location>
        <begin position="785"/>
        <end position="800"/>
    </location>
</feature>
<reference evidence="2" key="1">
    <citation type="journal article" date="2023" name="Mol. Phylogenet. Evol.">
        <title>Genome-scale phylogeny and comparative genomics of the fungal order Sordariales.</title>
        <authorList>
            <person name="Hensen N."/>
            <person name="Bonometti L."/>
            <person name="Westerberg I."/>
            <person name="Brannstrom I.O."/>
            <person name="Guillou S."/>
            <person name="Cros-Aarteil S."/>
            <person name="Calhoun S."/>
            <person name="Haridas S."/>
            <person name="Kuo A."/>
            <person name="Mondo S."/>
            <person name="Pangilinan J."/>
            <person name="Riley R."/>
            <person name="LaButti K."/>
            <person name="Andreopoulos B."/>
            <person name="Lipzen A."/>
            <person name="Chen C."/>
            <person name="Yan M."/>
            <person name="Daum C."/>
            <person name="Ng V."/>
            <person name="Clum A."/>
            <person name="Steindorff A."/>
            <person name="Ohm R.A."/>
            <person name="Martin F."/>
            <person name="Silar P."/>
            <person name="Natvig D.O."/>
            <person name="Lalanne C."/>
            <person name="Gautier V."/>
            <person name="Ament-Velasquez S.L."/>
            <person name="Kruys A."/>
            <person name="Hutchinson M.I."/>
            <person name="Powell A.J."/>
            <person name="Barry K."/>
            <person name="Miller A.N."/>
            <person name="Grigoriev I.V."/>
            <person name="Debuchy R."/>
            <person name="Gladieux P."/>
            <person name="Hiltunen Thoren M."/>
            <person name="Johannesson H."/>
        </authorList>
    </citation>
    <scope>NUCLEOTIDE SEQUENCE</scope>
    <source>
        <strain evidence="2">PSN293</strain>
    </source>
</reference>
<evidence type="ECO:0000256" key="1">
    <source>
        <dbReference type="SAM" id="MobiDB-lite"/>
    </source>
</evidence>
<feature type="region of interest" description="Disordered" evidence="1">
    <location>
        <begin position="717"/>
        <end position="801"/>
    </location>
</feature>